<dbReference type="Gene3D" id="3.40.50.1460">
    <property type="match status" value="1"/>
</dbReference>
<dbReference type="AlphaFoldDB" id="A0A7V3RHB7"/>
<gene>
    <name evidence="5" type="ORF">ENX68_04420</name>
</gene>
<dbReference type="EMBL" id="DTOZ01000116">
    <property type="protein sequence ID" value="HGE78228.1"/>
    <property type="molecule type" value="Genomic_DNA"/>
</dbReference>
<comment type="caution">
    <text evidence="5">The sequence shown here is derived from an EMBL/GenBank/DDBJ whole genome shotgun (WGS) entry which is preliminary data.</text>
</comment>
<proteinExistence type="predicted"/>
<feature type="domain" description="Gingipain propeptide" evidence="3">
    <location>
        <begin position="41"/>
        <end position="173"/>
    </location>
</feature>
<sequence>MRLKPFWAYLLIPLFLFSGVITKEFNFAKENINIATIDDYDLITYPGSPMTMQKGAPLLPVLPYYFVIPSGADVDKVEIISSEYEELPGKFVPYPAQQIQPISSINKSKFIPPDTVIYSSRSPYPGIIIENIPGGWLGGFRIACLNVYPVQYNGAEKKLIFYKKIKVNIHYTEGVYESIKLTKSQVDLFGSVVKKFVCNPEMVELFKPEIHDLRGDEVDYLIITGAALKNYWSQFVDWKTKKGLKTKVIGTDSIYAQYSGRDNQEKIRNCIKDYWQNKGVKYVLLGGDDFIVPDRKTRLVIEESTITGNIPTDMYYADLQWSWDGNNNNYFGEIGDTVDLFFDVFIGRAPVDNVTNINTFINKDTIFEKRPDTNYVQRLLLPSEMLFSPYHGRVINNIISSYYPPTWRRSKLEDPPSNAVRDSLNIGYQFCHVADHGSYNSLSVLSMSQIPTLTNGMKYNLMNGINCDCGSFDGKDCIAESLVNYPNGGCIATILNSRYGLGYPPALGPSEMLDLELFKNFINNINELGIALATAKNYLRNLAMSQAPTRWCVYELTLFGDPNTSIYTQKPRPITVSHPSSIPAGPQMFRVTAIVSGQPLKNALVCVMKDSEVYSTGRTNSSGWLDLFVYPTTSGTMSVTVTAPDCKPYEGTCSVSGSSSQPCIIYQSHKIFDQSGNNNGKLDPGETVRLRVILKNQGNVNATNVNGTLRTSNSFITLIDSLSYYNNIPINDSTGGDSFIISVSPNTPQGTEVEFLINTTSNQGIWTPFFKVMVGEAPEPRRVWADHDTGVCAFTVTTNGSFGTTYPYGEGSGFKYSKIASYGCLFYGSMLCGTDSSYIVDRFYGPPNSSMINQDFKILDTLKPVIPPLKAEEEYLALYSDSGHPTPKGLVVKQWSLSLSQPGYDDWVIVCFYYYNYGLYPINNFYSGMIFDFDIYNNVNNIVKSDSIRRFICMLQSTSSQKPTAGVRILEPKIARNLSAINHSQYVTPSNMMSEIVKDSFLTGKKRVPNSTSTTNWSIIASTGPLSIPPGGYCRVAYAIVGGDDTTSAKINSDSAQSWWDRFVGIEEMNVPKGERQTIVIIPNPATKRINLYYTLNGLQDITFELYDRAGKFVDRIYSGKLGGKGCLNYNAKGLPSGVYFIKINKKVESEFIKFVYLR</sequence>
<keyword evidence="1" id="KW-0732">Signal</keyword>
<dbReference type="Pfam" id="PF08126">
    <property type="entry name" value="Propeptide_C25"/>
    <property type="match status" value="1"/>
</dbReference>
<dbReference type="SUPFAM" id="SSF52129">
    <property type="entry name" value="Caspase-like"/>
    <property type="match status" value="1"/>
</dbReference>
<evidence type="ECO:0000259" key="4">
    <source>
        <dbReference type="Pfam" id="PF18962"/>
    </source>
</evidence>
<name>A0A7V3RHB7_UNCW3</name>
<evidence type="ECO:0000256" key="1">
    <source>
        <dbReference type="ARBA" id="ARBA00022729"/>
    </source>
</evidence>
<dbReference type="InterPro" id="IPR001769">
    <property type="entry name" value="Gingipain"/>
</dbReference>
<dbReference type="InterPro" id="IPR029030">
    <property type="entry name" value="Caspase-like_dom_sf"/>
</dbReference>
<organism evidence="5">
    <name type="scientific">candidate division WOR-3 bacterium</name>
    <dbReference type="NCBI Taxonomy" id="2052148"/>
    <lineage>
        <taxon>Bacteria</taxon>
        <taxon>Bacteria division WOR-3</taxon>
    </lineage>
</organism>
<dbReference type="InterPro" id="IPR026444">
    <property type="entry name" value="Secre_tail"/>
</dbReference>
<dbReference type="InterPro" id="IPR029031">
    <property type="entry name" value="Gingipain_N_sf"/>
</dbReference>
<dbReference type="InterPro" id="IPR038490">
    <property type="entry name" value="Gingipain_propep_sf"/>
</dbReference>
<dbReference type="GO" id="GO:0004197">
    <property type="term" value="F:cysteine-type endopeptidase activity"/>
    <property type="evidence" value="ECO:0007669"/>
    <property type="project" value="InterPro"/>
</dbReference>
<dbReference type="GO" id="GO:0006508">
    <property type="term" value="P:proteolysis"/>
    <property type="evidence" value="ECO:0007669"/>
    <property type="project" value="InterPro"/>
</dbReference>
<dbReference type="InterPro" id="IPR013783">
    <property type="entry name" value="Ig-like_fold"/>
</dbReference>
<evidence type="ECO:0000259" key="2">
    <source>
        <dbReference type="Pfam" id="PF01364"/>
    </source>
</evidence>
<evidence type="ECO:0000259" key="3">
    <source>
        <dbReference type="Pfam" id="PF08126"/>
    </source>
</evidence>
<dbReference type="Gene3D" id="2.60.40.3800">
    <property type="match status" value="1"/>
</dbReference>
<dbReference type="Gene3D" id="3.40.50.10390">
    <property type="entry name" value="Gingipain r, domain 1"/>
    <property type="match status" value="1"/>
</dbReference>
<dbReference type="Pfam" id="PF01364">
    <property type="entry name" value="Peptidase_C25"/>
    <property type="match status" value="1"/>
</dbReference>
<dbReference type="NCBIfam" id="TIGR04183">
    <property type="entry name" value="Por_Secre_tail"/>
    <property type="match status" value="1"/>
</dbReference>
<protein>
    <submittedName>
        <fullName evidence="5">T9SS type A sorting domain-containing protein</fullName>
    </submittedName>
</protein>
<dbReference type="Gene3D" id="2.60.40.10">
    <property type="entry name" value="Immunoglobulins"/>
    <property type="match status" value="1"/>
</dbReference>
<accession>A0A7V3RHB7</accession>
<feature type="domain" description="Secretion system C-terminal sorting" evidence="4">
    <location>
        <begin position="1081"/>
        <end position="1153"/>
    </location>
</feature>
<dbReference type="InterPro" id="IPR012600">
    <property type="entry name" value="Propeptide_C25"/>
</dbReference>
<evidence type="ECO:0000313" key="5">
    <source>
        <dbReference type="EMBL" id="HGE78228.1"/>
    </source>
</evidence>
<dbReference type="Pfam" id="PF18962">
    <property type="entry name" value="Por_Secre_tail"/>
    <property type="match status" value="1"/>
</dbReference>
<reference evidence="5" key="1">
    <citation type="journal article" date="2020" name="mSystems">
        <title>Genome- and Community-Level Interaction Insights into Carbon Utilization and Element Cycling Functions of Hydrothermarchaeota in Hydrothermal Sediment.</title>
        <authorList>
            <person name="Zhou Z."/>
            <person name="Liu Y."/>
            <person name="Xu W."/>
            <person name="Pan J."/>
            <person name="Luo Z.H."/>
            <person name="Li M."/>
        </authorList>
    </citation>
    <scope>NUCLEOTIDE SEQUENCE [LARGE SCALE GENOMIC DNA]</scope>
    <source>
        <strain evidence="5">SpSt-961</strain>
    </source>
</reference>
<feature type="domain" description="Gingipain" evidence="2">
    <location>
        <begin position="220"/>
        <end position="564"/>
    </location>
</feature>